<sequence length="395" mass="41418">MPAQHTPGNTPELRPDQFERYARHLTLPQVGIAGQQDLLASRVLVVGAGGLGAPVLTYLAAAGVGSITVIDDDTVSLSNLQRQVLFTTADVDQPKAEVAHRALSTQNPDVTVRAINERLTAANADELVAAADIVIDGTDNFDTRYLLNDACVAVGVPYVWAAIYQFDAQVSVFGYNDGPCYRCLFPRPPLPGTVPSCASGGVIGVLPGMVGTLQAMEAVKILLGIGMPLSGRIAVLDALSTGWQYLPLAKNPECPTCSVPIGDESDAFQQPVAVGGCASSIRGADADTERDGMALGGEVEDPLDRVVANLPENTLLLDVRTRAEHSEYAIPASLNIPLDELLAEPAKVPQAPATLVYCASGKRSAIAVAALTASNRKQVSHLTGGLAALTERNHQ</sequence>
<dbReference type="SMART" id="SM00450">
    <property type="entry name" value="RHOD"/>
    <property type="match status" value="1"/>
</dbReference>
<proteinExistence type="predicted"/>
<feature type="domain" description="Rhodanese" evidence="1">
    <location>
        <begin position="310"/>
        <end position="391"/>
    </location>
</feature>
<dbReference type="NCBIfam" id="NF004281">
    <property type="entry name" value="PRK05690.1"/>
    <property type="match status" value="1"/>
</dbReference>
<dbReference type="SUPFAM" id="SSF69572">
    <property type="entry name" value="Activating enzymes of the ubiquitin-like proteins"/>
    <property type="match status" value="1"/>
</dbReference>
<dbReference type="CDD" id="cd00757">
    <property type="entry name" value="ThiF_MoeB_HesA_family"/>
    <property type="match status" value="1"/>
</dbReference>
<dbReference type="RefSeq" id="WP_377465012.1">
    <property type="nucleotide sequence ID" value="NZ_JBHUOP010000001.1"/>
</dbReference>
<gene>
    <name evidence="2" type="primary">moeB</name>
    <name evidence="2" type="ORF">ACFSYH_02990</name>
</gene>
<keyword evidence="2" id="KW-0808">Transferase</keyword>
<dbReference type="GO" id="GO:0016779">
    <property type="term" value="F:nucleotidyltransferase activity"/>
    <property type="evidence" value="ECO:0007669"/>
    <property type="project" value="UniProtKB-KW"/>
</dbReference>
<dbReference type="SUPFAM" id="SSF52821">
    <property type="entry name" value="Rhodanese/Cell cycle control phosphatase"/>
    <property type="match status" value="1"/>
</dbReference>
<dbReference type="Gene3D" id="3.40.50.720">
    <property type="entry name" value="NAD(P)-binding Rossmann-like Domain"/>
    <property type="match status" value="1"/>
</dbReference>
<protein>
    <submittedName>
        <fullName evidence="2">Molybdopterin-synthase adenylyltransferase MoeB</fullName>
    </submittedName>
</protein>
<dbReference type="InterPro" id="IPR045886">
    <property type="entry name" value="ThiF/MoeB/HesA"/>
</dbReference>
<keyword evidence="3" id="KW-1185">Reference proteome</keyword>
<dbReference type="InterPro" id="IPR035985">
    <property type="entry name" value="Ubiquitin-activating_enz"/>
</dbReference>
<evidence type="ECO:0000313" key="2">
    <source>
        <dbReference type="EMBL" id="MFD2839530.1"/>
    </source>
</evidence>
<comment type="caution">
    <text evidence="2">The sequence shown here is derived from an EMBL/GenBank/DDBJ whole genome shotgun (WGS) entry which is preliminary data.</text>
</comment>
<evidence type="ECO:0000313" key="3">
    <source>
        <dbReference type="Proteomes" id="UP001597391"/>
    </source>
</evidence>
<name>A0ABW5XE18_9MICO</name>
<dbReference type="Pfam" id="PF00899">
    <property type="entry name" value="ThiF"/>
    <property type="match status" value="1"/>
</dbReference>
<dbReference type="PANTHER" id="PTHR10953">
    <property type="entry name" value="UBIQUITIN-ACTIVATING ENZYME E1"/>
    <property type="match status" value="1"/>
</dbReference>
<dbReference type="Proteomes" id="UP001597391">
    <property type="component" value="Unassembled WGS sequence"/>
</dbReference>
<accession>A0ABW5XE18</accession>
<dbReference type="InterPro" id="IPR036873">
    <property type="entry name" value="Rhodanese-like_dom_sf"/>
</dbReference>
<dbReference type="InterPro" id="IPR000594">
    <property type="entry name" value="ThiF_NAD_FAD-bd"/>
</dbReference>
<dbReference type="Gene3D" id="3.40.250.10">
    <property type="entry name" value="Rhodanese-like domain"/>
    <property type="match status" value="1"/>
</dbReference>
<keyword evidence="2" id="KW-0548">Nucleotidyltransferase</keyword>
<dbReference type="CDD" id="cd00158">
    <property type="entry name" value="RHOD"/>
    <property type="match status" value="1"/>
</dbReference>
<evidence type="ECO:0000259" key="1">
    <source>
        <dbReference type="PROSITE" id="PS50206"/>
    </source>
</evidence>
<dbReference type="InterPro" id="IPR001763">
    <property type="entry name" value="Rhodanese-like_dom"/>
</dbReference>
<organism evidence="2 3">
    <name type="scientific">Populibacterium corticicola</name>
    <dbReference type="NCBI Taxonomy" id="1812826"/>
    <lineage>
        <taxon>Bacteria</taxon>
        <taxon>Bacillati</taxon>
        <taxon>Actinomycetota</taxon>
        <taxon>Actinomycetes</taxon>
        <taxon>Micrococcales</taxon>
        <taxon>Jonesiaceae</taxon>
        <taxon>Populibacterium</taxon>
    </lineage>
</organism>
<dbReference type="EMBL" id="JBHUOP010000001">
    <property type="protein sequence ID" value="MFD2839530.1"/>
    <property type="molecule type" value="Genomic_DNA"/>
</dbReference>
<reference evidence="3" key="1">
    <citation type="journal article" date="2019" name="Int. J. Syst. Evol. Microbiol.">
        <title>The Global Catalogue of Microorganisms (GCM) 10K type strain sequencing project: providing services to taxonomists for standard genome sequencing and annotation.</title>
        <authorList>
            <consortium name="The Broad Institute Genomics Platform"/>
            <consortium name="The Broad Institute Genome Sequencing Center for Infectious Disease"/>
            <person name="Wu L."/>
            <person name="Ma J."/>
        </authorList>
    </citation>
    <scope>NUCLEOTIDE SEQUENCE [LARGE SCALE GENOMIC DNA]</scope>
    <source>
        <strain evidence="3">KCTC 33576</strain>
    </source>
</reference>
<dbReference type="Pfam" id="PF00581">
    <property type="entry name" value="Rhodanese"/>
    <property type="match status" value="1"/>
</dbReference>
<dbReference type="PROSITE" id="PS50206">
    <property type="entry name" value="RHODANESE_3"/>
    <property type="match status" value="1"/>
</dbReference>
<dbReference type="PANTHER" id="PTHR10953:SF102">
    <property type="entry name" value="ADENYLYLTRANSFERASE AND SULFURTRANSFERASE MOCS3"/>
    <property type="match status" value="1"/>
</dbReference>